<keyword evidence="4" id="KW-1185">Reference proteome</keyword>
<gene>
    <name evidence="3" type="ORF">P691DRAFT_823239</name>
</gene>
<dbReference type="InterPro" id="IPR011009">
    <property type="entry name" value="Kinase-like_dom_sf"/>
</dbReference>
<feature type="region of interest" description="Disordered" evidence="1">
    <location>
        <begin position="1"/>
        <end position="63"/>
    </location>
</feature>
<dbReference type="SUPFAM" id="SSF56112">
    <property type="entry name" value="Protein kinase-like (PK-like)"/>
    <property type="match status" value="1"/>
</dbReference>
<accession>A0A9P5WXP7</accession>
<dbReference type="Gene3D" id="3.30.200.20">
    <property type="entry name" value="Phosphorylase Kinase, domain 1"/>
    <property type="match status" value="1"/>
</dbReference>
<sequence length="148" mass="16485">MSEQQAAFPLTEAPPSNVTESPTDHTPPGDRGSPTMSPEEQGAFETAEQQMTLQPREKGKARQMMNSNLASRVTRENTSVHAGHFGGYANVFVGWFRDDDGTRTRVAIKVLQLVNEPDLIREIKTNLIREVTVWIDLDHPNILKFLGA</sequence>
<evidence type="ECO:0000256" key="1">
    <source>
        <dbReference type="SAM" id="MobiDB-lite"/>
    </source>
</evidence>
<dbReference type="AlphaFoldDB" id="A0A9P5WXP7"/>
<proteinExistence type="predicted"/>
<evidence type="ECO:0000259" key="2">
    <source>
        <dbReference type="PROSITE" id="PS50011"/>
    </source>
</evidence>
<evidence type="ECO:0000313" key="3">
    <source>
        <dbReference type="EMBL" id="KAF9440250.1"/>
    </source>
</evidence>
<dbReference type="EMBL" id="MU152702">
    <property type="protein sequence ID" value="KAF9440250.1"/>
    <property type="molecule type" value="Genomic_DNA"/>
</dbReference>
<dbReference type="InterPro" id="IPR000719">
    <property type="entry name" value="Prot_kinase_dom"/>
</dbReference>
<dbReference type="Proteomes" id="UP000807342">
    <property type="component" value="Unassembled WGS sequence"/>
</dbReference>
<evidence type="ECO:0000313" key="4">
    <source>
        <dbReference type="Proteomes" id="UP000807342"/>
    </source>
</evidence>
<dbReference type="GO" id="GO:0005524">
    <property type="term" value="F:ATP binding"/>
    <property type="evidence" value="ECO:0007669"/>
    <property type="project" value="InterPro"/>
</dbReference>
<comment type="caution">
    <text evidence="3">The sequence shown here is derived from an EMBL/GenBank/DDBJ whole genome shotgun (WGS) entry which is preliminary data.</text>
</comment>
<reference evidence="3" key="1">
    <citation type="submission" date="2020-11" db="EMBL/GenBank/DDBJ databases">
        <authorList>
            <consortium name="DOE Joint Genome Institute"/>
            <person name="Ahrendt S."/>
            <person name="Riley R."/>
            <person name="Andreopoulos W."/>
            <person name="Labutti K."/>
            <person name="Pangilinan J."/>
            <person name="Ruiz-Duenas F.J."/>
            <person name="Barrasa J.M."/>
            <person name="Sanchez-Garcia M."/>
            <person name="Camarero S."/>
            <person name="Miyauchi S."/>
            <person name="Serrano A."/>
            <person name="Linde D."/>
            <person name="Babiker R."/>
            <person name="Drula E."/>
            <person name="Ayuso-Fernandez I."/>
            <person name="Pacheco R."/>
            <person name="Padilla G."/>
            <person name="Ferreira P."/>
            <person name="Barriuso J."/>
            <person name="Kellner H."/>
            <person name="Castanera R."/>
            <person name="Alfaro M."/>
            <person name="Ramirez L."/>
            <person name="Pisabarro A.G."/>
            <person name="Kuo A."/>
            <person name="Tritt A."/>
            <person name="Lipzen A."/>
            <person name="He G."/>
            <person name="Yan M."/>
            <person name="Ng V."/>
            <person name="Cullen D."/>
            <person name="Martin F."/>
            <person name="Rosso M.-N."/>
            <person name="Henrissat B."/>
            <person name="Hibbett D."/>
            <person name="Martinez A.T."/>
            <person name="Grigoriev I.V."/>
        </authorList>
    </citation>
    <scope>NUCLEOTIDE SEQUENCE</scope>
    <source>
        <strain evidence="3">MF-IS2</strain>
    </source>
</reference>
<dbReference type="GO" id="GO:0004672">
    <property type="term" value="F:protein kinase activity"/>
    <property type="evidence" value="ECO:0007669"/>
    <property type="project" value="InterPro"/>
</dbReference>
<organism evidence="3 4">
    <name type="scientific">Macrolepiota fuliginosa MF-IS2</name>
    <dbReference type="NCBI Taxonomy" id="1400762"/>
    <lineage>
        <taxon>Eukaryota</taxon>
        <taxon>Fungi</taxon>
        <taxon>Dikarya</taxon>
        <taxon>Basidiomycota</taxon>
        <taxon>Agaricomycotina</taxon>
        <taxon>Agaricomycetes</taxon>
        <taxon>Agaricomycetidae</taxon>
        <taxon>Agaricales</taxon>
        <taxon>Agaricineae</taxon>
        <taxon>Agaricaceae</taxon>
        <taxon>Macrolepiota</taxon>
    </lineage>
</organism>
<name>A0A9P5WXP7_9AGAR</name>
<dbReference type="OrthoDB" id="5966500at2759"/>
<feature type="domain" description="Protein kinase" evidence="2">
    <location>
        <begin position="74"/>
        <end position="148"/>
    </location>
</feature>
<protein>
    <recommendedName>
        <fullName evidence="2">Protein kinase domain-containing protein</fullName>
    </recommendedName>
</protein>
<dbReference type="PROSITE" id="PS50011">
    <property type="entry name" value="PROTEIN_KINASE_DOM"/>
    <property type="match status" value="1"/>
</dbReference>